<reference evidence="2" key="1">
    <citation type="submission" date="2018-05" db="EMBL/GenBank/DDBJ databases">
        <authorList>
            <person name="Lanie J.A."/>
            <person name="Ng W.-L."/>
            <person name="Kazmierczak K.M."/>
            <person name="Andrzejewski T.M."/>
            <person name="Davidsen T.M."/>
            <person name="Wayne K.J."/>
            <person name="Tettelin H."/>
            <person name="Glass J.I."/>
            <person name="Rusch D."/>
            <person name="Podicherti R."/>
            <person name="Tsui H.-C.T."/>
            <person name="Winkler M.E."/>
        </authorList>
    </citation>
    <scope>NUCLEOTIDE SEQUENCE</scope>
</reference>
<dbReference type="InterPro" id="IPR002744">
    <property type="entry name" value="MIP18-like"/>
</dbReference>
<organism evidence="2">
    <name type="scientific">marine metagenome</name>
    <dbReference type="NCBI Taxonomy" id="408172"/>
    <lineage>
        <taxon>unclassified sequences</taxon>
        <taxon>metagenomes</taxon>
        <taxon>ecological metagenomes</taxon>
    </lineage>
</organism>
<dbReference type="PANTHER" id="PTHR42831">
    <property type="entry name" value="FE-S PROTEIN MATURATION AUXILIARY FACTOR YITW"/>
    <property type="match status" value="1"/>
</dbReference>
<protein>
    <recommendedName>
        <fullName evidence="1">MIP18 family-like domain-containing protein</fullName>
    </recommendedName>
</protein>
<evidence type="ECO:0000313" key="2">
    <source>
        <dbReference type="EMBL" id="SVB17853.1"/>
    </source>
</evidence>
<name>A0A382BXR3_9ZZZZ</name>
<dbReference type="Pfam" id="PF01883">
    <property type="entry name" value="FeS_assembly_P"/>
    <property type="match status" value="1"/>
</dbReference>
<dbReference type="InterPro" id="IPR052339">
    <property type="entry name" value="Fe-S_Maturation_MIP18"/>
</dbReference>
<dbReference type="NCBIfam" id="TIGR02945">
    <property type="entry name" value="SUF_assoc"/>
    <property type="match status" value="1"/>
</dbReference>
<dbReference type="InterPro" id="IPR034904">
    <property type="entry name" value="FSCA_dom_sf"/>
</dbReference>
<evidence type="ECO:0000259" key="1">
    <source>
        <dbReference type="Pfam" id="PF01883"/>
    </source>
</evidence>
<proteinExistence type="predicted"/>
<dbReference type="InterPro" id="IPR014291">
    <property type="entry name" value="SUF_FeS_clus_asmbl-assoc"/>
</dbReference>
<dbReference type="PANTHER" id="PTHR42831:SF1">
    <property type="entry name" value="FE-S PROTEIN MATURATION AUXILIARY FACTOR YITW"/>
    <property type="match status" value="1"/>
</dbReference>
<sequence>MSSLEDNIVKAIQKVYDPEIPVNIYELGLIYDIKIKDDGDVDIDMTLTSPFCPVAGTLPKEVAARVSEVEGVKKANVELVFEPAWSIDLMSDEAKLELNMTDNFSV</sequence>
<dbReference type="AlphaFoldDB" id="A0A382BXR3"/>
<dbReference type="SUPFAM" id="SSF117916">
    <property type="entry name" value="Fe-S cluster assembly (FSCA) domain-like"/>
    <property type="match status" value="1"/>
</dbReference>
<dbReference type="Gene3D" id="3.30.300.130">
    <property type="entry name" value="Fe-S cluster assembly (FSCA)"/>
    <property type="match status" value="1"/>
</dbReference>
<feature type="domain" description="MIP18 family-like" evidence="1">
    <location>
        <begin position="5"/>
        <end position="78"/>
    </location>
</feature>
<accession>A0A382BXR3</accession>
<dbReference type="EMBL" id="UINC01031579">
    <property type="protein sequence ID" value="SVB17853.1"/>
    <property type="molecule type" value="Genomic_DNA"/>
</dbReference>
<gene>
    <name evidence="2" type="ORF">METZ01_LOCUS170707</name>
</gene>